<feature type="region of interest" description="Disordered" evidence="1">
    <location>
        <begin position="81"/>
        <end position="128"/>
    </location>
</feature>
<accession>A0A7S3GZ23</accession>
<dbReference type="AlphaFoldDB" id="A0A7S3GZ23"/>
<gene>
    <name evidence="2" type="ORF">SELO1098_LOCUS9154</name>
</gene>
<organism evidence="2">
    <name type="scientific">Spumella elongata</name>
    <dbReference type="NCBI Taxonomy" id="89044"/>
    <lineage>
        <taxon>Eukaryota</taxon>
        <taxon>Sar</taxon>
        <taxon>Stramenopiles</taxon>
        <taxon>Ochrophyta</taxon>
        <taxon>Chrysophyceae</taxon>
        <taxon>Chromulinales</taxon>
        <taxon>Chromulinaceae</taxon>
        <taxon>Spumella</taxon>
    </lineage>
</organism>
<evidence type="ECO:0000256" key="1">
    <source>
        <dbReference type="SAM" id="MobiDB-lite"/>
    </source>
</evidence>
<name>A0A7S3GZ23_9STRA</name>
<sequence length="326" mass="35985">MDFTFDFNGDSLGPEQDHLFDDLLDDLAFESELNNFDANNFLDFDFGAGVLELQHPIGITEAGSSSTPYNQVNASRSVSNTFSENSWEEEISTSKNTTDHNSHKRKTTAEHPTKPSKKPDSSPHDTLSTSYPVPVVSASSLSAARIQALVQLPVSLLKAFNGGDTQKVREMIRENALKNCALLTPALDTELFGQDYVATFFDSVYESHPDAVWVAKKSKFVPERNEVTARIYFAGTRIMQSTKGSDLSGSYAEHLFKKKNASLLDEMDVSSLSEAEICAMKELENLGCNLSLFAKGSMTLLVDEETGKISKFSVMWVITSFRQASI</sequence>
<proteinExistence type="predicted"/>
<protein>
    <submittedName>
        <fullName evidence="2">Uncharacterized protein</fullName>
    </submittedName>
</protein>
<feature type="compositionally biased region" description="Basic and acidic residues" evidence="1">
    <location>
        <begin position="97"/>
        <end position="123"/>
    </location>
</feature>
<evidence type="ECO:0000313" key="2">
    <source>
        <dbReference type="EMBL" id="CAE0280320.1"/>
    </source>
</evidence>
<dbReference type="EMBL" id="HBIC01018441">
    <property type="protein sequence ID" value="CAE0280320.1"/>
    <property type="molecule type" value="Transcribed_RNA"/>
</dbReference>
<reference evidence="2" key="1">
    <citation type="submission" date="2021-01" db="EMBL/GenBank/DDBJ databases">
        <authorList>
            <person name="Corre E."/>
            <person name="Pelletier E."/>
            <person name="Niang G."/>
            <person name="Scheremetjew M."/>
            <person name="Finn R."/>
            <person name="Kale V."/>
            <person name="Holt S."/>
            <person name="Cochrane G."/>
            <person name="Meng A."/>
            <person name="Brown T."/>
            <person name="Cohen L."/>
        </authorList>
    </citation>
    <scope>NUCLEOTIDE SEQUENCE</scope>
    <source>
        <strain evidence="2">CCAP 955/1</strain>
    </source>
</reference>